<dbReference type="GO" id="GO:0006538">
    <property type="term" value="P:L-glutamate catabolic process"/>
    <property type="evidence" value="ECO:0007669"/>
    <property type="project" value="InterPro"/>
</dbReference>
<dbReference type="Proteomes" id="UP000515317">
    <property type="component" value="Chromosome"/>
</dbReference>
<dbReference type="PANTHER" id="PTHR43403">
    <property type="entry name" value="NAD-SPECIFIC GLUTAMATE DEHYDROGENASE"/>
    <property type="match status" value="1"/>
</dbReference>
<dbReference type="InterPro" id="IPR046346">
    <property type="entry name" value="Aminoacid_DH-like_N_sf"/>
</dbReference>
<gene>
    <name evidence="8" type="ORF">IZ6_02340</name>
</gene>
<feature type="region of interest" description="Disordered" evidence="2">
    <location>
        <begin position="1"/>
        <end position="21"/>
    </location>
</feature>
<keyword evidence="1" id="KW-0560">Oxidoreductase</keyword>
<dbReference type="InterPro" id="IPR049062">
    <property type="entry name" value="NAD_Glu_DH_ACT2"/>
</dbReference>
<reference evidence="8 9" key="1">
    <citation type="submission" date="2020-08" db="EMBL/GenBank/DDBJ databases">
        <title>Genome sequence of Rhizobiales bacterium strain IZ6.</title>
        <authorList>
            <person name="Nakai R."/>
            <person name="Naganuma T."/>
        </authorList>
    </citation>
    <scope>NUCLEOTIDE SEQUENCE [LARGE SCALE GENOMIC DNA]</scope>
    <source>
        <strain evidence="8 9">IZ6</strain>
    </source>
</reference>
<dbReference type="PANTHER" id="PTHR43403:SF1">
    <property type="entry name" value="NAD-SPECIFIC GLUTAMATE DEHYDROGENASE"/>
    <property type="match status" value="1"/>
</dbReference>
<accession>A0A6S6QKT6</accession>
<dbReference type="SUPFAM" id="SSF53223">
    <property type="entry name" value="Aminoacid dehydrogenase-like, N-terminal domain"/>
    <property type="match status" value="1"/>
</dbReference>
<evidence type="ECO:0000313" key="9">
    <source>
        <dbReference type="Proteomes" id="UP000515317"/>
    </source>
</evidence>
<feature type="domain" description="NAD-specific glutamate dehydrogenase C-terminal" evidence="4">
    <location>
        <begin position="1253"/>
        <end position="1578"/>
    </location>
</feature>
<dbReference type="InterPro" id="IPR028971">
    <property type="entry name" value="NAD-GDH_cat"/>
</dbReference>
<protein>
    <submittedName>
        <fullName evidence="8">NAD-glutamate dehydrogenase</fullName>
    </submittedName>
</protein>
<proteinExistence type="predicted"/>
<organism evidence="8 9">
    <name type="scientific">Terrihabitans soli</name>
    <dbReference type="NCBI Taxonomy" id="708113"/>
    <lineage>
        <taxon>Bacteria</taxon>
        <taxon>Pseudomonadati</taxon>
        <taxon>Pseudomonadota</taxon>
        <taxon>Alphaproteobacteria</taxon>
        <taxon>Hyphomicrobiales</taxon>
        <taxon>Terrihabitans</taxon>
    </lineage>
</organism>
<dbReference type="InterPro" id="IPR024727">
    <property type="entry name" value="NAD_Glu_DH_N_ACT1"/>
</dbReference>
<keyword evidence="9" id="KW-1185">Reference proteome</keyword>
<feature type="compositionally biased region" description="Basic and acidic residues" evidence="2">
    <location>
        <begin position="1"/>
        <end position="12"/>
    </location>
</feature>
<name>A0A6S6QKT6_9HYPH</name>
<feature type="domain" description="NAD-glutamate dehydrogenase catalytic" evidence="3">
    <location>
        <begin position="712"/>
        <end position="1206"/>
    </location>
</feature>
<dbReference type="Gene3D" id="3.40.50.720">
    <property type="entry name" value="NAD(P)-binding Rossmann-like Domain"/>
    <property type="match status" value="1"/>
</dbReference>
<evidence type="ECO:0000256" key="2">
    <source>
        <dbReference type="SAM" id="MobiDB-lite"/>
    </source>
</evidence>
<feature type="domain" description="NAD-glutamate dehydrogenase N-terminal ACT1" evidence="5">
    <location>
        <begin position="22"/>
        <end position="161"/>
    </location>
</feature>
<dbReference type="Pfam" id="PF05088">
    <property type="entry name" value="Bac_GDH_CD"/>
    <property type="match status" value="1"/>
</dbReference>
<dbReference type="GO" id="GO:0004069">
    <property type="term" value="F:L-aspartate:2-oxoglutarate aminotransferase activity"/>
    <property type="evidence" value="ECO:0007669"/>
    <property type="project" value="InterPro"/>
</dbReference>
<dbReference type="InterPro" id="IPR048381">
    <property type="entry name" value="GDH_C"/>
</dbReference>
<evidence type="ECO:0000259" key="5">
    <source>
        <dbReference type="Pfam" id="PF21075"/>
    </source>
</evidence>
<dbReference type="InterPro" id="IPR049058">
    <property type="entry name" value="NAD_Glu_DH_HM2"/>
</dbReference>
<evidence type="ECO:0000259" key="6">
    <source>
        <dbReference type="Pfam" id="PF21076"/>
    </source>
</evidence>
<dbReference type="Pfam" id="PF21074">
    <property type="entry name" value="GDH_C"/>
    <property type="match status" value="1"/>
</dbReference>
<dbReference type="GO" id="GO:0004352">
    <property type="term" value="F:glutamate dehydrogenase (NAD+) activity"/>
    <property type="evidence" value="ECO:0007669"/>
    <property type="project" value="InterPro"/>
</dbReference>
<dbReference type="InterPro" id="IPR036291">
    <property type="entry name" value="NAD(P)-bd_dom_sf"/>
</dbReference>
<evidence type="ECO:0000256" key="1">
    <source>
        <dbReference type="ARBA" id="ARBA00023002"/>
    </source>
</evidence>
<dbReference type="InterPro" id="IPR007780">
    <property type="entry name" value="NAD_Glu_DH_bac"/>
</dbReference>
<evidence type="ECO:0000259" key="3">
    <source>
        <dbReference type="Pfam" id="PF05088"/>
    </source>
</evidence>
<dbReference type="KEGG" id="tso:IZ6_02340"/>
<evidence type="ECO:0000259" key="7">
    <source>
        <dbReference type="Pfam" id="PF21077"/>
    </source>
</evidence>
<feature type="domain" description="NAD-glutamate dehydrogenase ACT3" evidence="7">
    <location>
        <begin position="546"/>
        <end position="614"/>
    </location>
</feature>
<dbReference type="Pfam" id="PF21075">
    <property type="entry name" value="GDH_ACT1"/>
    <property type="match status" value="1"/>
</dbReference>
<dbReference type="SUPFAM" id="SSF51735">
    <property type="entry name" value="NAD(P)-binding Rossmann-fold domains"/>
    <property type="match status" value="1"/>
</dbReference>
<dbReference type="EMBL" id="AP023361">
    <property type="protein sequence ID" value="BCJ89499.1"/>
    <property type="molecule type" value="Genomic_DNA"/>
</dbReference>
<evidence type="ECO:0000259" key="4">
    <source>
        <dbReference type="Pfam" id="PF21074"/>
    </source>
</evidence>
<dbReference type="PIRSF" id="PIRSF036761">
    <property type="entry name" value="GDH_Mll4104"/>
    <property type="match status" value="1"/>
</dbReference>
<sequence>MTPAEPARHQSSADETGTPPHFTDALFGRTPAEDMADLTPADLTALADAAWAHLKNRKPGRHDLKIFNPLLPGGAEITVIEAVNDDMPFLLDSTVAELAVQGIEAKLVAHPVLDLERDKTGALTRFSGEAHDESRERDSLIHLHIERIDDQEKLAALAAELERTYEDIRVATGDFDAMRSRVEAEISALKTSSAPVPPEELQEAVSFLTWLIEGNFVFVGLRDNQDVEAALSAKPDAGDVGLGILRDPEVRVLRRGRELVAMTPEIRQFLKEPVPLIVTKASLRSRVHRRAHLDYIGIKRFDREGRVTGELRIVGLFTGTAYSLTVESIPLLRRKVEIVTRHAGFDPDSYSARALANILETYPRDELFQVDVDTLYDSALRMLAIYERPRVRAVARPDRFDRFVSVLVYVPREKYDSDVRARIGERLAETYHGRVSAFHPSFLEGVPLTRVHYIIGRYEGTTPKVDIAELERRIAAEVQTWPDLLKAALIKTHQGQQGRKLALSWLEAFTAGYREAFTPQETVAHIARMEDLSDEKPYAIAFEKVSGAADRISLKIFSLNRSLPLTERVPILSDMGFVAVEERTYDIAGGLGRRVFLHDMTLVRGRGGEIDLDRLDKPLTVLALAIASGQAESDYYNALVLEAGLSWRDAALLRAVSRYLRQINIAFSHAYMAGVIVKHAGIAQKIVALFEARFDPKRNSGRKQAQDDIIAEIEKALEAVESLDEDRIIRRFVNLVQAMLRTNVFQREDGRQKTVISFKLEAAKVDQLPAPRPLYEIFLSSPRVEGLHLRFGRVARGGLRWSDRPEDFRTEVLGLVKAQQVKNAVIVPVGAKGGFVPKKLPPASDRQAWMAEGTEAYRIFIRTLLDITDNLVGGKIVPPEDTVRHEGDDPYLVVAADKGTATFSDTANAIALERGFWLGDAFASGGSVGYDHKKMGITARGAWEAVKRHFREIDIDIQTTPFTVAGVGDMSGDVFGNGMLLSKQIRLVAAFDHRDIFLDPNPDPAASWEERKRLFDLPRSSWQDYNKGLISQGGGIFPRSLKSIPLSPEIKQLTGITTDAVTPQQLMTAILKLNVDLLFFGGIGTYIRSSTQSDAEVGDRANDAIRIRGKDVRAKIIGEGANLGMTQLGRVEAAFAGVRLNTDAIDNSAGVNTSDYEVNIKIALTPAVQSGKLTPEARVAFLAEMTDEVGALVLANNHRQTLALSLAQRRGQEDIGFEQRLMQVLESQDLLDRTVEFLPDDATLADRIRDKLPLTRPELAVLLAYAKNALFAELLETGVPDDPYLVRELARYFPHPMREPYRADIDAHRLRREIIATRLVNAMIDYGGPSLMVRLVGASVEQAAAAFAAVYDSFRLADLAAGLDALDAKIPGALQLELYGAVQDLLLSRIGWFLKNADLSEGLQSVVHRFRDGLDLVRSSLKDTLSEESEKMRQARAAELVQAGVPKDLALGLASLPALRGAPNAVLIAEQSGLPTATAAAMLFAISDRFGLDRLRAAALALPVTDHFERMAIDKALASIGTAERGLAVAAAKRGTGPKDIAAWANGDPASQRTAKALDEIARSGLTLAKLTIAADMLGSLVSS</sequence>
<dbReference type="Pfam" id="PF21078">
    <property type="entry name" value="GDH_HM3"/>
    <property type="match status" value="1"/>
</dbReference>
<dbReference type="InterPro" id="IPR049064">
    <property type="entry name" value="NAD_Glu_DH_ACT3"/>
</dbReference>
<dbReference type="Pfam" id="PF21076">
    <property type="entry name" value="GDH_ACT2"/>
    <property type="match status" value="1"/>
</dbReference>
<dbReference type="Pfam" id="PF21073">
    <property type="entry name" value="GDH_HM1"/>
    <property type="match status" value="1"/>
</dbReference>
<dbReference type="InterPro" id="IPR049059">
    <property type="entry name" value="NAD_Glu_DH_HM1"/>
</dbReference>
<evidence type="ECO:0000313" key="8">
    <source>
        <dbReference type="EMBL" id="BCJ89499.1"/>
    </source>
</evidence>
<feature type="domain" description="NAD-glutamate dehydrogenase ACT2" evidence="6">
    <location>
        <begin position="392"/>
        <end position="481"/>
    </location>
</feature>
<dbReference type="Pfam" id="PF21077">
    <property type="entry name" value="GDH_ACT3"/>
    <property type="match status" value="1"/>
</dbReference>
<dbReference type="InterPro" id="IPR049056">
    <property type="entry name" value="NAD_Glu_DH_HM3"/>
</dbReference>
<dbReference type="RefSeq" id="WP_225873962.1">
    <property type="nucleotide sequence ID" value="NZ_AP023361.1"/>
</dbReference>
<dbReference type="Pfam" id="PF21079">
    <property type="entry name" value="GDH_HM2"/>
    <property type="match status" value="1"/>
</dbReference>